<evidence type="ECO:0000256" key="2">
    <source>
        <dbReference type="ARBA" id="ARBA00022679"/>
    </source>
</evidence>
<dbReference type="GO" id="GO:0005737">
    <property type="term" value="C:cytoplasm"/>
    <property type="evidence" value="ECO:0007669"/>
    <property type="project" value="UniProtKB-SubCell"/>
</dbReference>
<keyword evidence="3" id="KW-0963">Cytoplasm</keyword>
<keyword evidence="3" id="KW-0443">Lipid metabolism</keyword>
<dbReference type="SUPFAM" id="SSF100950">
    <property type="entry name" value="NagB/RpiA/CoA transferase-like"/>
    <property type="match status" value="2"/>
</dbReference>
<proteinExistence type="inferred from homology"/>
<feature type="active site" description="5-glutamyl coenzyme A thioester intermediate" evidence="3">
    <location>
        <position position="243"/>
    </location>
</feature>
<keyword evidence="3" id="KW-0276">Fatty acid metabolism</keyword>
<name>A0A9D1G4C6_9FIRM</name>
<feature type="binding site" evidence="3">
    <location>
        <position position="341"/>
    </location>
    <ligand>
        <name>CoA</name>
        <dbReference type="ChEBI" id="CHEBI:57287"/>
    </ligand>
</feature>
<dbReference type="PANTHER" id="PTHR21432">
    <property type="entry name" value="ACETYL-COA HYDROLASE-RELATED"/>
    <property type="match status" value="1"/>
</dbReference>
<reference evidence="6" key="2">
    <citation type="journal article" date="2021" name="PeerJ">
        <title>Extensive microbial diversity within the chicken gut microbiome revealed by metagenomics and culture.</title>
        <authorList>
            <person name="Gilroy R."/>
            <person name="Ravi A."/>
            <person name="Getino M."/>
            <person name="Pursley I."/>
            <person name="Horton D.L."/>
            <person name="Alikhan N.F."/>
            <person name="Baker D."/>
            <person name="Gharbi K."/>
            <person name="Hall N."/>
            <person name="Watson M."/>
            <person name="Adriaenssens E.M."/>
            <person name="Foster-Nyarko E."/>
            <person name="Jarju S."/>
            <person name="Secka A."/>
            <person name="Antonio M."/>
            <person name="Oren A."/>
            <person name="Chaudhuri R.R."/>
            <person name="La Ragione R."/>
            <person name="Hildebrand F."/>
            <person name="Pallen M.J."/>
        </authorList>
    </citation>
    <scope>NUCLEOTIDE SEQUENCE</scope>
    <source>
        <strain evidence="6">ChiHecec3B27-6122</strain>
    </source>
</reference>
<dbReference type="EMBL" id="DVJS01000093">
    <property type="protein sequence ID" value="HIS97095.1"/>
    <property type="molecule type" value="Genomic_DNA"/>
</dbReference>
<dbReference type="GO" id="GO:0008775">
    <property type="term" value="F:acetate CoA-transferase activity"/>
    <property type="evidence" value="ECO:0007669"/>
    <property type="project" value="InterPro"/>
</dbReference>
<dbReference type="InterPro" id="IPR003702">
    <property type="entry name" value="ActCoA_hydro_N"/>
</dbReference>
<feature type="domain" description="Acetyl-CoA hydrolase/transferase N-terminal" evidence="4">
    <location>
        <begin position="5"/>
        <end position="182"/>
    </location>
</feature>
<comment type="similarity">
    <text evidence="1 3">Belongs to the acetyl-CoA hydrolase/transferase family.</text>
</comment>
<dbReference type="Gene3D" id="3.40.1080.10">
    <property type="entry name" value="Glutaconate Coenzyme A-transferase"/>
    <property type="match status" value="1"/>
</dbReference>
<dbReference type="InterPro" id="IPR023990">
    <property type="entry name" value="Butryl-CoA_acetate_CoA_Tfrase"/>
</dbReference>
<reference evidence="6" key="1">
    <citation type="submission" date="2020-10" db="EMBL/GenBank/DDBJ databases">
        <authorList>
            <person name="Gilroy R."/>
        </authorList>
    </citation>
    <scope>NUCLEOTIDE SEQUENCE</scope>
    <source>
        <strain evidence="6">ChiHecec3B27-6122</strain>
    </source>
</reference>
<feature type="binding site" evidence="3">
    <location>
        <begin position="218"/>
        <end position="222"/>
    </location>
    <ligand>
        <name>CoA</name>
        <dbReference type="ChEBI" id="CHEBI:57287"/>
    </ligand>
</feature>
<feature type="binding site" evidence="3">
    <location>
        <position position="318"/>
    </location>
    <ligand>
        <name>CoA</name>
        <dbReference type="ChEBI" id="CHEBI:57287"/>
    </ligand>
</feature>
<dbReference type="Pfam" id="PF02550">
    <property type="entry name" value="AcetylCoA_hydro"/>
    <property type="match status" value="1"/>
</dbReference>
<dbReference type="InterPro" id="IPR038460">
    <property type="entry name" value="AcetylCoA_hyd_C_sf"/>
</dbReference>
<evidence type="ECO:0000313" key="7">
    <source>
        <dbReference type="Proteomes" id="UP000886876"/>
    </source>
</evidence>
<organism evidence="6 7">
    <name type="scientific">Candidatus Scatomorpha pullistercoris</name>
    <dbReference type="NCBI Taxonomy" id="2840929"/>
    <lineage>
        <taxon>Bacteria</taxon>
        <taxon>Bacillati</taxon>
        <taxon>Bacillota</taxon>
        <taxon>Clostridia</taxon>
        <taxon>Eubacteriales</taxon>
        <taxon>Candidatus Scatomorpha</taxon>
    </lineage>
</organism>
<dbReference type="PANTHER" id="PTHR21432:SF20">
    <property type="entry name" value="ACETYL-COA HYDROLASE"/>
    <property type="match status" value="1"/>
</dbReference>
<dbReference type="AlphaFoldDB" id="A0A9D1G4C6"/>
<evidence type="ECO:0000259" key="5">
    <source>
        <dbReference type="Pfam" id="PF13336"/>
    </source>
</evidence>
<dbReference type="GO" id="GO:0006084">
    <property type="term" value="P:acetyl-CoA metabolic process"/>
    <property type="evidence" value="ECO:0007669"/>
    <property type="project" value="UniProtKB-UniRule"/>
</dbReference>
<comment type="pathway">
    <text evidence="3">Lipid metabolism; butanoate metabolism.</text>
</comment>
<dbReference type="Gene3D" id="3.40.1080.20">
    <property type="entry name" value="Acetyl-CoA hydrolase/transferase C-terminal domain"/>
    <property type="match status" value="1"/>
</dbReference>
<comment type="function">
    <text evidence="3">Coenzyme A-transferase that converts butyrate to butyryl-CoA.</text>
</comment>
<dbReference type="EC" id="2.8.3.-" evidence="3"/>
<evidence type="ECO:0000256" key="3">
    <source>
        <dbReference type="HAMAP-Rule" id="MF_03228"/>
    </source>
</evidence>
<dbReference type="InterPro" id="IPR026888">
    <property type="entry name" value="AcetylCoA_hyd_C"/>
</dbReference>
<gene>
    <name evidence="6" type="ORF">IAD42_03890</name>
</gene>
<evidence type="ECO:0000259" key="4">
    <source>
        <dbReference type="Pfam" id="PF02550"/>
    </source>
</evidence>
<dbReference type="GO" id="GO:0019605">
    <property type="term" value="P:butyrate metabolic process"/>
    <property type="evidence" value="ECO:0007669"/>
    <property type="project" value="UniProtKB-UniRule"/>
</dbReference>
<accession>A0A9D1G4C6</accession>
<feature type="domain" description="Acetyl-CoA hydrolase/transferase C-terminal" evidence="5">
    <location>
        <begin position="277"/>
        <end position="432"/>
    </location>
</feature>
<comment type="subcellular location">
    <subcellularLocation>
        <location evidence="3">Cytoplasm</location>
    </subcellularLocation>
</comment>
<dbReference type="InterPro" id="IPR037171">
    <property type="entry name" value="NagB/RpiA_transferase-like"/>
</dbReference>
<evidence type="ECO:0000313" key="6">
    <source>
        <dbReference type="EMBL" id="HIS97095.1"/>
    </source>
</evidence>
<comment type="catalytic activity">
    <reaction evidence="3">
        <text>butanoate + acetyl-CoA = butanoyl-CoA + acetate</text>
        <dbReference type="Rhea" id="RHEA:30071"/>
        <dbReference type="ChEBI" id="CHEBI:17968"/>
        <dbReference type="ChEBI" id="CHEBI:30089"/>
        <dbReference type="ChEBI" id="CHEBI:57288"/>
        <dbReference type="ChEBI" id="CHEBI:57371"/>
    </reaction>
</comment>
<dbReference type="GO" id="GO:0006083">
    <property type="term" value="P:acetate metabolic process"/>
    <property type="evidence" value="ECO:0007669"/>
    <property type="project" value="InterPro"/>
</dbReference>
<comment type="caution">
    <text evidence="6">The sequence shown here is derived from an EMBL/GenBank/DDBJ whole genome shotgun (WGS) entry which is preliminary data.</text>
</comment>
<dbReference type="Gene3D" id="3.30.750.70">
    <property type="entry name" value="4-hydroxybutyrate coenzyme like domains"/>
    <property type="match status" value="1"/>
</dbReference>
<dbReference type="HAMAP" id="MF_03228">
    <property type="entry name" value="But_CoA_trans"/>
    <property type="match status" value="1"/>
</dbReference>
<protein>
    <recommendedName>
        <fullName evidence="3">Probable butyrate:acetyl-CoA coenzyme A-transferase</fullName>
        <shortName evidence="3">Butyrate CoA-transferase</shortName>
        <ecNumber evidence="3">2.8.3.-</ecNumber>
    </recommendedName>
</protein>
<keyword evidence="2 3" id="KW-0808">Transferase</keyword>
<dbReference type="InterPro" id="IPR046433">
    <property type="entry name" value="ActCoA_hydro"/>
</dbReference>
<sequence>MDYLSEYRSKLRTPEEAAKAVKSGDWVEYGCGVTYPTLCDRALAARRDELTDVKVRGMLCYGPIAVVESDPEQEHFTYDSWHLTGYERKLADRGLCYYQPMLYRNLRWYYDNFLHINVAFIGAAPMDEHGYFNLSISTGNSRVYIENADIVVIEVLEGLPHACGGQEESVHISEVDMVVEGEHGPAIQLPSRAPSDVDKQIAANVIPYLCDGATVQLGIGGVPDALGVMIAESDLKDLGMHTEFATDAFYKLFASGKLTNRRKTIDRNKAVFGVAAGTQDLYDWINHNPGVAAYPISYVNNPAVIAQLDNFISLNSCIGVDLYGQVSSESSGTRQISGTGGQVDFLTGATMSKGGKAFICMNSMFTDKAGVAHSRIVPYFGGDIVTSPRSQGYYIATENGVVCLAGASTWERAERLISVAHPDFRDELIKAAEAQRIWRRSNKR</sequence>
<dbReference type="Proteomes" id="UP000886876">
    <property type="component" value="Unassembled WGS sequence"/>
</dbReference>
<evidence type="ECO:0000256" key="1">
    <source>
        <dbReference type="ARBA" id="ARBA00009632"/>
    </source>
</evidence>
<dbReference type="Pfam" id="PF13336">
    <property type="entry name" value="AcetylCoA_hyd_C"/>
    <property type="match status" value="1"/>
</dbReference>